<dbReference type="Pfam" id="PF02153">
    <property type="entry name" value="PDH_N"/>
    <property type="match status" value="1"/>
</dbReference>
<dbReference type="GO" id="GO:0008977">
    <property type="term" value="F:prephenate dehydrogenase (NAD+) activity"/>
    <property type="evidence" value="ECO:0007669"/>
    <property type="project" value="UniProtKB-EC"/>
</dbReference>
<dbReference type="EMBL" id="PHFD01000146">
    <property type="protein sequence ID" value="PKH47064.1"/>
    <property type="molecule type" value="Genomic_DNA"/>
</dbReference>
<evidence type="ECO:0000256" key="2">
    <source>
        <dbReference type="ARBA" id="ARBA00023002"/>
    </source>
</evidence>
<dbReference type="EC" id="1.3.1.12" evidence="4"/>
<evidence type="ECO:0000256" key="1">
    <source>
        <dbReference type="ARBA" id="ARBA00007964"/>
    </source>
</evidence>
<dbReference type="InterPro" id="IPR046825">
    <property type="entry name" value="PDH_C"/>
</dbReference>
<dbReference type="Pfam" id="PF20463">
    <property type="entry name" value="PDH_C"/>
    <property type="match status" value="1"/>
</dbReference>
<comment type="similarity">
    <text evidence="1">Belongs to the prephenate/arogenate dehydrogenase family.</text>
</comment>
<sequence>MKIGILGGSGKMGQWFGRFLTENGHQVWLWGRNPSKLAPIATRLGVQAATRPDMLGDMDCLIISVPIDAFEDTLRELAPFTKPDQLVFDLCSVKERPVELMHQYLPHCRTLGTHPVFGPGAESLKGYNFILTPTTAPETDLAQGVKTWLEKQGGNVSLISPEEHDRLMSVVLGLAHFIAIVSADTLLGQNLPGISSAGGTTFRLLDTLTKSVLTEDPGLYASLQVNMPKLPKLEADFIKRATEWAELVKNGDKAEFARRMQTLKDNLARTEPGFEKAYQAMYHLNQPR</sequence>
<keyword evidence="2 4" id="KW-0560">Oxidoreductase</keyword>
<reference evidence="4 5" key="1">
    <citation type="journal article" date="2017" name="FEMS Microbiol. Ecol.">
        <title>Reconstructed genomes of novel Dehalococcoides mccartyi strains from 1,2,3,4-tetrachlorodibenzo-p-dioxin-dechlorinating enrichment cultures reveal divergent reductive dehalogenase gene profiles.</title>
        <authorList>
            <person name="Dam H.T."/>
            <person name="Vollmers J."/>
            <person name="Kaster A.K."/>
            <person name="Haggblom M.M."/>
        </authorList>
    </citation>
    <scope>NUCLEOTIDE SEQUENCE [LARGE SCALE GENOMIC DNA]</scope>
    <source>
        <strain evidence="4 5">H1-3-2.001</strain>
    </source>
</reference>
<evidence type="ECO:0000313" key="5">
    <source>
        <dbReference type="Proteomes" id="UP000233649"/>
    </source>
</evidence>
<dbReference type="Proteomes" id="UP000233649">
    <property type="component" value="Unassembled WGS sequence"/>
</dbReference>
<dbReference type="GO" id="GO:0006571">
    <property type="term" value="P:tyrosine biosynthetic process"/>
    <property type="evidence" value="ECO:0007669"/>
    <property type="project" value="InterPro"/>
</dbReference>
<dbReference type="InterPro" id="IPR046826">
    <property type="entry name" value="PDH_N"/>
</dbReference>
<dbReference type="RefSeq" id="WP_078986793.1">
    <property type="nucleotide sequence ID" value="NZ_CP019969.1"/>
</dbReference>
<dbReference type="Gene3D" id="3.40.50.720">
    <property type="entry name" value="NAD(P)-binding Rossmann-like Domain"/>
    <property type="match status" value="1"/>
</dbReference>
<proteinExistence type="inferred from homology"/>
<dbReference type="AlphaFoldDB" id="A0A2J1DY62"/>
<dbReference type="PROSITE" id="PS51176">
    <property type="entry name" value="PDH_ADH"/>
    <property type="match status" value="1"/>
</dbReference>
<dbReference type="NCBIfam" id="NF006409">
    <property type="entry name" value="PRK08655.1-3"/>
    <property type="match status" value="1"/>
</dbReference>
<protein>
    <submittedName>
        <fullName evidence="4">Prephenate dehydrogenase</fullName>
        <ecNumber evidence="4">1.3.1.12</ecNumber>
    </submittedName>
</protein>
<dbReference type="InterPro" id="IPR036291">
    <property type="entry name" value="NAD(P)-bd_dom_sf"/>
</dbReference>
<dbReference type="GO" id="GO:0070403">
    <property type="term" value="F:NAD+ binding"/>
    <property type="evidence" value="ECO:0007669"/>
    <property type="project" value="InterPro"/>
</dbReference>
<comment type="caution">
    <text evidence="4">The sequence shown here is derived from an EMBL/GenBank/DDBJ whole genome shotgun (WGS) entry which is preliminary data.</text>
</comment>
<dbReference type="Gene3D" id="1.10.3660.10">
    <property type="entry name" value="6-phosphogluconate dehydrogenase C-terminal like domain"/>
    <property type="match status" value="1"/>
</dbReference>
<organism evidence="4 5">
    <name type="scientific">Dehalococcoides mccartyi</name>
    <dbReference type="NCBI Taxonomy" id="61435"/>
    <lineage>
        <taxon>Bacteria</taxon>
        <taxon>Bacillati</taxon>
        <taxon>Chloroflexota</taxon>
        <taxon>Dehalococcoidia</taxon>
        <taxon>Dehalococcoidales</taxon>
        <taxon>Dehalococcoidaceae</taxon>
        <taxon>Dehalococcoides</taxon>
    </lineage>
</organism>
<dbReference type="SUPFAM" id="SSF48179">
    <property type="entry name" value="6-phosphogluconate dehydrogenase C-terminal domain-like"/>
    <property type="match status" value="1"/>
</dbReference>
<dbReference type="InterPro" id="IPR008927">
    <property type="entry name" value="6-PGluconate_DH-like_C_sf"/>
</dbReference>
<gene>
    <name evidence="4" type="ORF">CVH13_00762</name>
</gene>
<dbReference type="InterPro" id="IPR003099">
    <property type="entry name" value="Prephen_DH"/>
</dbReference>
<dbReference type="GO" id="GO:0004665">
    <property type="term" value="F:prephenate dehydrogenase (NADP+) activity"/>
    <property type="evidence" value="ECO:0007669"/>
    <property type="project" value="InterPro"/>
</dbReference>
<evidence type="ECO:0000313" key="4">
    <source>
        <dbReference type="EMBL" id="PKH47064.1"/>
    </source>
</evidence>
<dbReference type="InterPro" id="IPR050812">
    <property type="entry name" value="Preph/Arog_dehydrog"/>
</dbReference>
<evidence type="ECO:0000259" key="3">
    <source>
        <dbReference type="PROSITE" id="PS51176"/>
    </source>
</evidence>
<accession>A0A2J1DY62</accession>
<dbReference type="PANTHER" id="PTHR21363">
    <property type="entry name" value="PREPHENATE DEHYDROGENASE"/>
    <property type="match status" value="1"/>
</dbReference>
<name>A0A2J1DY62_9CHLR</name>
<dbReference type="SUPFAM" id="SSF51735">
    <property type="entry name" value="NAD(P)-binding Rossmann-fold domains"/>
    <property type="match status" value="1"/>
</dbReference>
<feature type="domain" description="Prephenate/arogenate dehydrogenase" evidence="3">
    <location>
        <begin position="1"/>
        <end position="278"/>
    </location>
</feature>
<dbReference type="PANTHER" id="PTHR21363:SF0">
    <property type="entry name" value="PREPHENATE DEHYDROGENASE [NADP(+)]"/>
    <property type="match status" value="1"/>
</dbReference>